<dbReference type="Gene3D" id="1.10.3230.20">
    <property type="entry name" value="P22 tail accessory factor (Gp4)"/>
    <property type="match status" value="1"/>
</dbReference>
<name>A0A291LCE0_9CAUD</name>
<dbReference type="InterPro" id="IPR038258">
    <property type="entry name" value="Gp4_sf"/>
</dbReference>
<dbReference type="RefSeq" id="YP_009792825.1">
    <property type="nucleotide sequence ID" value="NC_047862.1"/>
</dbReference>
<dbReference type="KEGG" id="vg:54983034"/>
<dbReference type="InterPro" id="IPR020362">
    <property type="entry name" value="Tail_accessory_Gp4"/>
</dbReference>
<dbReference type="EMBL" id="MF614100">
    <property type="protein sequence ID" value="ATI16429.1"/>
    <property type="molecule type" value="Genomic_DNA"/>
</dbReference>
<sequence>MATLQKIRIVNQALRRAGLSSTATLLIADQQSVVDGLTDLEAFMAECIKDNLNFPYIFTTNSDGIPDGNEDSGLELWTLEAIALKMAQRMLIDNQMELPADVRALLKEKWDDIKVAFYEVPTLKRRNDMPTGAGNQSTWAHSRFYDDDTAN</sequence>
<dbReference type="Proteomes" id="UP000229963">
    <property type="component" value="Segment"/>
</dbReference>
<proteinExistence type="predicted"/>
<dbReference type="GeneID" id="54983034"/>
<evidence type="ECO:0000313" key="2">
    <source>
        <dbReference type="Proteomes" id="UP000229963"/>
    </source>
</evidence>
<organism evidence="1 2">
    <name type="scientific">Klebsiella phage vB_KpnS_IME279</name>
    <dbReference type="NCBI Taxonomy" id="2041211"/>
    <lineage>
        <taxon>Viruses</taxon>
        <taxon>Duplodnaviria</taxon>
        <taxon>Heunggongvirae</taxon>
        <taxon>Uroviricota</taxon>
        <taxon>Caudoviricetes</taxon>
        <taxon>Sortsnevirus</taxon>
        <taxon>Sortsnevirus IME279</taxon>
    </lineage>
</organism>
<protein>
    <submittedName>
        <fullName evidence="1">DNA stabilization protein</fullName>
    </submittedName>
</protein>
<accession>A0A291LCE0</accession>
<dbReference type="Pfam" id="PF11650">
    <property type="entry name" value="P22_Tail-4"/>
    <property type="match status" value="1"/>
</dbReference>
<keyword evidence="2" id="KW-1185">Reference proteome</keyword>
<evidence type="ECO:0000313" key="1">
    <source>
        <dbReference type="EMBL" id="ATI16429.1"/>
    </source>
</evidence>
<reference evidence="2" key="1">
    <citation type="submission" date="2017-08" db="EMBL/GenBank/DDBJ databases">
        <authorList>
            <person name="Zhao F."/>
            <person name="Pan X."/>
            <person name="Tong Y."/>
        </authorList>
    </citation>
    <scope>NUCLEOTIDE SEQUENCE [LARGE SCALE GENOMIC DNA]</scope>
</reference>